<comment type="caution">
    <text evidence="2">The sequence shown here is derived from an EMBL/GenBank/DDBJ whole genome shotgun (WGS) entry which is preliminary data.</text>
</comment>
<feature type="region of interest" description="Disordered" evidence="1">
    <location>
        <begin position="150"/>
        <end position="262"/>
    </location>
</feature>
<dbReference type="AlphaFoldDB" id="A0A9N9HS19"/>
<dbReference type="EMBL" id="CAJVPS010019781">
    <property type="protein sequence ID" value="CAG8702273.1"/>
    <property type="molecule type" value="Genomic_DNA"/>
</dbReference>
<evidence type="ECO:0000313" key="3">
    <source>
        <dbReference type="Proteomes" id="UP000789508"/>
    </source>
</evidence>
<evidence type="ECO:0000313" key="2">
    <source>
        <dbReference type="EMBL" id="CAG8702273.1"/>
    </source>
</evidence>
<feature type="non-terminal residue" evidence="2">
    <location>
        <position position="302"/>
    </location>
</feature>
<sequence>MVSDFLRTRNGAAFLPVVLFYMHFCKKSVYLVQLAMAQGPASFKHDQQISPSDCPMLPCHELIFIKEAKLLEYSNSHRAEEWSLSQFLVLYREKILTAPPFHDDWHALDGTWSRRFTWAGQELNNNIDLKKKIETKLIIDKEGLQTLHTSVKSHGERVRTNYDNREANERDYGHQHVSGENNSATSEQDKEPFKDCNDEINDFFDNSSGTEKQLTNSFNKRLKSDPNSEGDDSAESEDEESESESSGSEYMPSDTDGPKPAPLLLPSKLKYFTEFYTGMISPRNGYCLQEHVSKMFSFMREK</sequence>
<proteinExistence type="predicted"/>
<evidence type="ECO:0000256" key="1">
    <source>
        <dbReference type="SAM" id="MobiDB-lite"/>
    </source>
</evidence>
<feature type="compositionally biased region" description="Acidic residues" evidence="1">
    <location>
        <begin position="228"/>
        <end position="243"/>
    </location>
</feature>
<gene>
    <name evidence="2" type="ORF">ALEPTO_LOCUS11627</name>
</gene>
<accession>A0A9N9HS19</accession>
<dbReference type="Proteomes" id="UP000789508">
    <property type="component" value="Unassembled WGS sequence"/>
</dbReference>
<keyword evidence="3" id="KW-1185">Reference proteome</keyword>
<feature type="compositionally biased region" description="Polar residues" evidence="1">
    <location>
        <begin position="204"/>
        <end position="219"/>
    </location>
</feature>
<organism evidence="2 3">
    <name type="scientific">Ambispora leptoticha</name>
    <dbReference type="NCBI Taxonomy" id="144679"/>
    <lineage>
        <taxon>Eukaryota</taxon>
        <taxon>Fungi</taxon>
        <taxon>Fungi incertae sedis</taxon>
        <taxon>Mucoromycota</taxon>
        <taxon>Glomeromycotina</taxon>
        <taxon>Glomeromycetes</taxon>
        <taxon>Archaeosporales</taxon>
        <taxon>Ambisporaceae</taxon>
        <taxon>Ambispora</taxon>
    </lineage>
</organism>
<feature type="compositionally biased region" description="Basic and acidic residues" evidence="1">
    <location>
        <begin position="153"/>
        <end position="174"/>
    </location>
</feature>
<protein>
    <submittedName>
        <fullName evidence="2">3827_t:CDS:1</fullName>
    </submittedName>
</protein>
<name>A0A9N9HS19_9GLOM</name>
<feature type="compositionally biased region" description="Basic and acidic residues" evidence="1">
    <location>
        <begin position="187"/>
        <end position="197"/>
    </location>
</feature>
<reference evidence="2" key="1">
    <citation type="submission" date="2021-06" db="EMBL/GenBank/DDBJ databases">
        <authorList>
            <person name="Kallberg Y."/>
            <person name="Tangrot J."/>
            <person name="Rosling A."/>
        </authorList>
    </citation>
    <scope>NUCLEOTIDE SEQUENCE</scope>
    <source>
        <strain evidence="2">FL130A</strain>
    </source>
</reference>